<keyword evidence="6" id="KW-0175">Coiled coil</keyword>
<dbReference type="AlphaFoldDB" id="A0AAW3ZHU9"/>
<evidence type="ECO:0000313" key="10">
    <source>
        <dbReference type="Proteomes" id="UP000613768"/>
    </source>
</evidence>
<dbReference type="InterPro" id="IPR002571">
    <property type="entry name" value="HrcA"/>
</dbReference>
<sequence length="347" mass="37684">MHCAVTPALDQRSRALLRALIAQYVRDGVPVGSRTLAKHSGLDVSPATIRNVMADLEDFGLVSTPHTSAGRIPTAQGYRLFVDSLLQVSEPQANEVANLRAQLSASQGTQQLLSSASELLSAMTHFVGLVTVPKRQQFAFRHIDFVPLDGQRLLVILVFTDNEVQNRIVQMPRPFEVSELEQVANYLNSQFSGLTLPEIRGRLQRELREAKSAVERALASAAELSETAFADAEGEDVLVAGQTRLMGVQDLSDLDRLRELFEAFSRKRELVQLLERCINAKGVRLFIGEESGVATLDQCSLVTAPYGVDGKVLGVLGVIGPTRMAYERVIPVVQAAAQAVGAAIARG</sequence>
<dbReference type="SUPFAM" id="SSF46785">
    <property type="entry name" value="Winged helix' DNA-binding domain"/>
    <property type="match status" value="1"/>
</dbReference>
<dbReference type="InterPro" id="IPR021153">
    <property type="entry name" value="HrcA_C"/>
</dbReference>
<evidence type="ECO:0000259" key="7">
    <source>
        <dbReference type="Pfam" id="PF01628"/>
    </source>
</evidence>
<dbReference type="InterPro" id="IPR023120">
    <property type="entry name" value="WHTH_transcript_rep_HrcA_IDD"/>
</dbReference>
<reference evidence="9 10" key="1">
    <citation type="submission" date="2020-09" db="EMBL/GenBank/DDBJ databases">
        <title>Pseudoxanthomonas sp. CAU 1598 isolated from sand of Yaerae Beach.</title>
        <authorList>
            <person name="Kim W."/>
        </authorList>
    </citation>
    <scope>NUCLEOTIDE SEQUENCE [LARGE SCALE GENOMIC DNA]</scope>
    <source>
        <strain evidence="9 10">CAU 1598</strain>
    </source>
</reference>
<keyword evidence="10" id="KW-1185">Reference proteome</keyword>
<dbReference type="InterPro" id="IPR029016">
    <property type="entry name" value="GAF-like_dom_sf"/>
</dbReference>
<dbReference type="GO" id="GO:0003677">
    <property type="term" value="F:DNA binding"/>
    <property type="evidence" value="ECO:0007669"/>
    <property type="project" value="InterPro"/>
</dbReference>
<evidence type="ECO:0000313" key="9">
    <source>
        <dbReference type="EMBL" id="MBD8524515.1"/>
    </source>
</evidence>
<feature type="domain" description="Winged helix-turn-helix transcription repressor HrcA DNA-binding" evidence="8">
    <location>
        <begin position="11"/>
        <end position="80"/>
    </location>
</feature>
<evidence type="ECO:0000256" key="1">
    <source>
        <dbReference type="ARBA" id="ARBA00022491"/>
    </source>
</evidence>
<keyword evidence="2 5" id="KW-0805">Transcription regulation</keyword>
<dbReference type="RefSeq" id="WP_192027996.1">
    <property type="nucleotide sequence ID" value="NZ_JACYTR010000003.1"/>
</dbReference>
<dbReference type="SUPFAM" id="SSF55781">
    <property type="entry name" value="GAF domain-like"/>
    <property type="match status" value="1"/>
</dbReference>
<dbReference type="Proteomes" id="UP000613768">
    <property type="component" value="Unassembled WGS sequence"/>
</dbReference>
<keyword evidence="4 5" id="KW-0804">Transcription</keyword>
<dbReference type="InterPro" id="IPR005104">
    <property type="entry name" value="WHTH_HrcA_DNA-bd"/>
</dbReference>
<evidence type="ECO:0000256" key="2">
    <source>
        <dbReference type="ARBA" id="ARBA00023015"/>
    </source>
</evidence>
<dbReference type="Gene3D" id="3.30.390.60">
    <property type="entry name" value="Heat-inducible transcription repressor hrca homolog, domain 3"/>
    <property type="match status" value="1"/>
</dbReference>
<name>A0AAW3ZHU9_9GAMM</name>
<dbReference type="Pfam" id="PF03444">
    <property type="entry name" value="WHD_HrcA"/>
    <property type="match status" value="1"/>
</dbReference>
<dbReference type="InterPro" id="IPR036388">
    <property type="entry name" value="WH-like_DNA-bd_sf"/>
</dbReference>
<gene>
    <name evidence="5 9" type="primary">hrcA</name>
    <name evidence="9" type="ORF">IFO71_02065</name>
</gene>
<dbReference type="InterPro" id="IPR036390">
    <property type="entry name" value="WH_DNA-bd_sf"/>
</dbReference>
<feature type="coiled-coil region" evidence="6">
    <location>
        <begin position="200"/>
        <end position="227"/>
    </location>
</feature>
<evidence type="ECO:0000256" key="3">
    <source>
        <dbReference type="ARBA" id="ARBA00023016"/>
    </source>
</evidence>
<dbReference type="PIRSF" id="PIRSF005485">
    <property type="entry name" value="HrcA"/>
    <property type="match status" value="1"/>
</dbReference>
<dbReference type="EMBL" id="JACYTR010000003">
    <property type="protein sequence ID" value="MBD8524515.1"/>
    <property type="molecule type" value="Genomic_DNA"/>
</dbReference>
<evidence type="ECO:0000256" key="6">
    <source>
        <dbReference type="SAM" id="Coils"/>
    </source>
</evidence>
<dbReference type="Gene3D" id="3.30.450.40">
    <property type="match status" value="1"/>
</dbReference>
<evidence type="ECO:0000256" key="4">
    <source>
        <dbReference type="ARBA" id="ARBA00023163"/>
    </source>
</evidence>
<comment type="function">
    <text evidence="5">Negative regulator of class I heat shock genes (grpE-dnaK-dnaJ and groELS operons). Prevents heat-shock induction of these operons.</text>
</comment>
<feature type="domain" description="Heat-inducible transcription repressor HrcA C-terminal" evidence="7">
    <location>
        <begin position="110"/>
        <end position="330"/>
    </location>
</feature>
<dbReference type="Pfam" id="PF01628">
    <property type="entry name" value="HrcA"/>
    <property type="match status" value="1"/>
</dbReference>
<evidence type="ECO:0000259" key="8">
    <source>
        <dbReference type="Pfam" id="PF03444"/>
    </source>
</evidence>
<dbReference type="GO" id="GO:0045892">
    <property type="term" value="P:negative regulation of DNA-templated transcription"/>
    <property type="evidence" value="ECO:0007669"/>
    <property type="project" value="UniProtKB-UniRule"/>
</dbReference>
<comment type="caution">
    <text evidence="9">The sequence shown here is derived from an EMBL/GenBank/DDBJ whole genome shotgun (WGS) entry which is preliminary data.</text>
</comment>
<keyword evidence="1 5" id="KW-0678">Repressor</keyword>
<protein>
    <recommendedName>
        <fullName evidence="5">Heat-inducible transcription repressor HrcA</fullName>
    </recommendedName>
</protein>
<dbReference type="Gene3D" id="1.10.10.10">
    <property type="entry name" value="Winged helix-like DNA-binding domain superfamily/Winged helix DNA-binding domain"/>
    <property type="match status" value="1"/>
</dbReference>
<organism evidence="9 10">
    <name type="scientific">Pseudomarimonas arenosa</name>
    <dbReference type="NCBI Taxonomy" id="2774145"/>
    <lineage>
        <taxon>Bacteria</taxon>
        <taxon>Pseudomonadati</taxon>
        <taxon>Pseudomonadota</taxon>
        <taxon>Gammaproteobacteria</taxon>
        <taxon>Lysobacterales</taxon>
        <taxon>Lysobacteraceae</taxon>
        <taxon>Pseudomarimonas</taxon>
    </lineage>
</organism>
<dbReference type="NCBIfam" id="TIGR00331">
    <property type="entry name" value="hrcA"/>
    <property type="match status" value="1"/>
</dbReference>
<dbReference type="PANTHER" id="PTHR34824:SF1">
    <property type="entry name" value="HEAT-INDUCIBLE TRANSCRIPTION REPRESSOR HRCA"/>
    <property type="match status" value="1"/>
</dbReference>
<accession>A0AAW3ZHU9</accession>
<keyword evidence="3 5" id="KW-0346">Stress response</keyword>
<dbReference type="PANTHER" id="PTHR34824">
    <property type="entry name" value="HEAT-INDUCIBLE TRANSCRIPTION REPRESSOR HRCA"/>
    <property type="match status" value="1"/>
</dbReference>
<comment type="similarity">
    <text evidence="5">Belongs to the HrcA family.</text>
</comment>
<dbReference type="HAMAP" id="MF_00081">
    <property type="entry name" value="HrcA"/>
    <property type="match status" value="1"/>
</dbReference>
<evidence type="ECO:0000256" key="5">
    <source>
        <dbReference type="HAMAP-Rule" id="MF_00081"/>
    </source>
</evidence>
<proteinExistence type="inferred from homology"/>